<evidence type="ECO:0000256" key="2">
    <source>
        <dbReference type="ARBA" id="ARBA00008020"/>
    </source>
</evidence>
<keyword evidence="14" id="KW-1185">Reference proteome</keyword>
<organism evidence="13 14">
    <name type="scientific">Eimeria acervulina</name>
    <name type="common">Coccidian parasite</name>
    <dbReference type="NCBI Taxonomy" id="5801"/>
    <lineage>
        <taxon>Eukaryota</taxon>
        <taxon>Sar</taxon>
        <taxon>Alveolata</taxon>
        <taxon>Apicomplexa</taxon>
        <taxon>Conoidasida</taxon>
        <taxon>Coccidia</taxon>
        <taxon>Eucoccidiorida</taxon>
        <taxon>Eimeriorina</taxon>
        <taxon>Eimeriidae</taxon>
        <taxon>Eimeria</taxon>
    </lineage>
</organism>
<dbReference type="Proteomes" id="UP000018050">
    <property type="component" value="Unassembled WGS sequence"/>
</dbReference>
<dbReference type="InterPro" id="IPR012719">
    <property type="entry name" value="Chap_CCT_gamma"/>
</dbReference>
<reference evidence="13" key="1">
    <citation type="submission" date="2013-10" db="EMBL/GenBank/DDBJ databases">
        <title>Genomic analysis of the causative agents of coccidiosis in chickens.</title>
        <authorList>
            <person name="Reid A.J."/>
            <person name="Blake D."/>
            <person name="Billington K."/>
            <person name="Browne H."/>
            <person name="Dunn M."/>
            <person name="Hung S."/>
            <person name="Kawahara F."/>
            <person name="Miranda-Saavedra D."/>
            <person name="Mourier T."/>
            <person name="Nagra H."/>
            <person name="Otto T.D."/>
            <person name="Rawlings N."/>
            <person name="Sanchez A."/>
            <person name="Sanders M."/>
            <person name="Subramaniam C."/>
            <person name="Tay Y."/>
            <person name="Dear P."/>
            <person name="Doerig C."/>
            <person name="Gruber A."/>
            <person name="Parkinson J."/>
            <person name="Shirley M."/>
            <person name="Wan K.L."/>
            <person name="Berriman M."/>
            <person name="Tomley F."/>
            <person name="Pain A."/>
        </authorList>
    </citation>
    <scope>NUCLEOTIDE SEQUENCE</scope>
    <source>
        <strain evidence="13">Houghton</strain>
    </source>
</reference>
<dbReference type="PANTHER" id="PTHR11353">
    <property type="entry name" value="CHAPERONIN"/>
    <property type="match status" value="1"/>
</dbReference>
<accession>U6GCA2</accession>
<evidence type="ECO:0000256" key="10">
    <source>
        <dbReference type="RuleBase" id="RU004187"/>
    </source>
</evidence>
<dbReference type="FunFam" id="1.10.560.10:FF:000085">
    <property type="entry name" value="T-complex protein 1 subunit gamma"/>
    <property type="match status" value="1"/>
</dbReference>
<name>U6GCA2_EIMAC</name>
<reference evidence="13" key="2">
    <citation type="submission" date="2013-10" db="EMBL/GenBank/DDBJ databases">
        <authorList>
            <person name="Aslett M."/>
        </authorList>
    </citation>
    <scope>NUCLEOTIDE SEQUENCE</scope>
    <source>
        <strain evidence="13">Houghton</strain>
    </source>
</reference>
<evidence type="ECO:0000313" key="13">
    <source>
        <dbReference type="EMBL" id="CDI76209.1"/>
    </source>
</evidence>
<dbReference type="RefSeq" id="XP_013253214.1">
    <property type="nucleotide sequence ID" value="XM_013397760.1"/>
</dbReference>
<dbReference type="SUPFAM" id="SSF52029">
    <property type="entry name" value="GroEL apical domain-like"/>
    <property type="match status" value="1"/>
</dbReference>
<evidence type="ECO:0000256" key="11">
    <source>
        <dbReference type="RuleBase" id="RU004191"/>
    </source>
</evidence>
<gene>
    <name evidence="13" type="ORF">EAH_00054620</name>
</gene>
<dbReference type="GO" id="GO:0005832">
    <property type="term" value="C:chaperonin-containing T-complex"/>
    <property type="evidence" value="ECO:0007669"/>
    <property type="project" value="UniProtKB-ARBA"/>
</dbReference>
<dbReference type="Gene3D" id="3.50.7.10">
    <property type="entry name" value="GroEL"/>
    <property type="match status" value="1"/>
</dbReference>
<dbReference type="Pfam" id="PF00118">
    <property type="entry name" value="Cpn60_TCP1"/>
    <property type="match status" value="1"/>
</dbReference>
<dbReference type="InterPro" id="IPR017998">
    <property type="entry name" value="Chaperone_TCP-1"/>
</dbReference>
<dbReference type="GO" id="GO:0051082">
    <property type="term" value="F:unfolded protein binding"/>
    <property type="evidence" value="ECO:0007669"/>
    <property type="project" value="InterPro"/>
</dbReference>
<evidence type="ECO:0000256" key="9">
    <source>
        <dbReference type="ARBA" id="ARBA00024677"/>
    </source>
</evidence>
<dbReference type="OMA" id="CGGSTIR"/>
<dbReference type="InterPro" id="IPR002423">
    <property type="entry name" value="Cpn60/GroEL/TCP-1"/>
</dbReference>
<dbReference type="InterPro" id="IPR002194">
    <property type="entry name" value="Chaperonin_TCP-1_CS"/>
</dbReference>
<dbReference type="Gene3D" id="3.30.260.10">
    <property type="entry name" value="TCP-1-like chaperonin intermediate domain"/>
    <property type="match status" value="1"/>
</dbReference>
<comment type="similarity">
    <text evidence="2 10">Belongs to the TCP-1 chaperonin family.</text>
</comment>
<dbReference type="EMBL" id="HG670334">
    <property type="protein sequence ID" value="CDI76209.1"/>
    <property type="molecule type" value="Genomic_DNA"/>
</dbReference>
<dbReference type="GO" id="GO:0140662">
    <property type="term" value="F:ATP-dependent protein folding chaperone"/>
    <property type="evidence" value="ECO:0007669"/>
    <property type="project" value="InterPro"/>
</dbReference>
<dbReference type="SUPFAM" id="SSF54849">
    <property type="entry name" value="GroEL-intermediate domain like"/>
    <property type="match status" value="1"/>
</dbReference>
<dbReference type="FunFam" id="3.50.7.10:FF:000005">
    <property type="entry name" value="T-complex protein 1 subunit gamma"/>
    <property type="match status" value="1"/>
</dbReference>
<dbReference type="InterPro" id="IPR027409">
    <property type="entry name" value="GroEL-like_apical_dom_sf"/>
</dbReference>
<keyword evidence="8 10" id="KW-0143">Chaperone</keyword>
<dbReference type="InterPro" id="IPR054827">
    <property type="entry name" value="thermosome_alpha"/>
</dbReference>
<dbReference type="PRINTS" id="PR00304">
    <property type="entry name" value="TCOMPLEXTCP1"/>
</dbReference>
<dbReference type="GO" id="GO:0005524">
    <property type="term" value="F:ATP binding"/>
    <property type="evidence" value="ECO:0007669"/>
    <property type="project" value="UniProtKB-KW"/>
</dbReference>
<keyword evidence="6 10" id="KW-0547">Nucleotide-binding</keyword>
<evidence type="ECO:0000256" key="5">
    <source>
        <dbReference type="ARBA" id="ARBA00022490"/>
    </source>
</evidence>
<sequence>ASKAIADIVRTTLGPSSMLKMLLDPMGGIVITNDGNSILREVDVAHPAAKSLIELSRSQDEEVGDGSTSVVVLAGELLSCSLDLLEKQQLHPVIIVQGFMRALGDALDFLQDISSCIDTSDYNQLMNALTACLSSKFASRWGGLLEDIAVKTVKKIQRTLPSGKIDIDIKRYAKVEKVPGGEIEDSCMLDGLMLNKDVTHPKMKRLIHNPKVLLLDCPLEYKKGESQTSVEVTKEEEWSQLLEQEEREVECMCSYIINSGATLVITEKGVSDLAQHFLAKAGISVIRRVRKTDNNRISRATGATIVSRPEEILQSDLGTHCKLFQVKKIGDEYFSFLLDCKEGTACTILLRGGSKDVLNEVERNLQDALNVARNILLEGRMVPGGGAAEMAVAARLHRKAKSIDSVQQYAYRAVASALEVIPRTLAQNCGANVVKVMTDLRAKHSNLESAAAACIGVDGETGEVCDMSKKMIWDCLAVKQQIYKAAIEAAAMLLRIDDVLSGVRKDAKGGPEGGEGAPEDMETFGDARDG</sequence>
<dbReference type="CDD" id="cd03337">
    <property type="entry name" value="TCP1_gamma"/>
    <property type="match status" value="1"/>
</dbReference>
<evidence type="ECO:0000313" key="14">
    <source>
        <dbReference type="Proteomes" id="UP000018050"/>
    </source>
</evidence>
<dbReference type="OrthoDB" id="10248520at2759"/>
<comment type="subcellular location">
    <subcellularLocation>
        <location evidence="1">Cytoplasm</location>
    </subcellularLocation>
</comment>
<dbReference type="Gene3D" id="1.10.560.10">
    <property type="entry name" value="GroEL-like equatorial domain"/>
    <property type="match status" value="1"/>
</dbReference>
<evidence type="ECO:0000256" key="12">
    <source>
        <dbReference type="SAM" id="MobiDB-lite"/>
    </source>
</evidence>
<dbReference type="FunFam" id="1.10.560.10:FF:000073">
    <property type="entry name" value="T-complex protein 1 subunit gamma"/>
    <property type="match status" value="1"/>
</dbReference>
<protein>
    <recommendedName>
        <fullName evidence="4 11">T-complex protein 1 subunit gamma</fullName>
    </recommendedName>
</protein>
<dbReference type="VEuPathDB" id="ToxoDB:EAH_00054620"/>
<evidence type="ECO:0000256" key="1">
    <source>
        <dbReference type="ARBA" id="ARBA00004496"/>
    </source>
</evidence>
<dbReference type="GO" id="GO:0016887">
    <property type="term" value="F:ATP hydrolysis activity"/>
    <property type="evidence" value="ECO:0007669"/>
    <property type="project" value="InterPro"/>
</dbReference>
<evidence type="ECO:0000256" key="4">
    <source>
        <dbReference type="ARBA" id="ARBA00017187"/>
    </source>
</evidence>
<dbReference type="NCBIfam" id="NF041082">
    <property type="entry name" value="thermosome_alpha"/>
    <property type="match status" value="1"/>
</dbReference>
<evidence type="ECO:0000256" key="8">
    <source>
        <dbReference type="ARBA" id="ARBA00023186"/>
    </source>
</evidence>
<dbReference type="NCBIfam" id="TIGR02344">
    <property type="entry name" value="chap_CCT_gamma"/>
    <property type="match status" value="1"/>
</dbReference>
<dbReference type="InterPro" id="IPR027413">
    <property type="entry name" value="GROEL-like_equatorial_sf"/>
</dbReference>
<comment type="function">
    <text evidence="9">Molecular chaperone; assists the folding of proteins upon ATP hydrolysis. Known to play a role, in vitro, in the folding of actin and tubulin.</text>
</comment>
<evidence type="ECO:0000256" key="7">
    <source>
        <dbReference type="ARBA" id="ARBA00022840"/>
    </source>
</evidence>
<keyword evidence="7 10" id="KW-0067">ATP-binding</keyword>
<comment type="subunit">
    <text evidence="3">Heterooligomeric complex of about 850 to 900 kDa that forms two stacked rings, 12 to 16 nm in diameter.</text>
</comment>
<dbReference type="NCBIfam" id="NF041083">
    <property type="entry name" value="thermosome_beta"/>
    <property type="match status" value="1"/>
</dbReference>
<dbReference type="InterPro" id="IPR053374">
    <property type="entry name" value="TCP-1_chaperonin"/>
</dbReference>
<feature type="region of interest" description="Disordered" evidence="12">
    <location>
        <begin position="506"/>
        <end position="530"/>
    </location>
</feature>
<dbReference type="PROSITE" id="PS00750">
    <property type="entry name" value="TCP1_1"/>
    <property type="match status" value="1"/>
</dbReference>
<dbReference type="SUPFAM" id="SSF48592">
    <property type="entry name" value="GroEL equatorial domain-like"/>
    <property type="match status" value="1"/>
</dbReference>
<keyword evidence="5" id="KW-0963">Cytoplasm</keyword>
<evidence type="ECO:0000256" key="6">
    <source>
        <dbReference type="ARBA" id="ARBA00022741"/>
    </source>
</evidence>
<feature type="non-terminal residue" evidence="13">
    <location>
        <position position="1"/>
    </location>
</feature>
<dbReference type="AlphaFoldDB" id="U6GCA2"/>
<dbReference type="GeneID" id="25273532"/>
<dbReference type="InterPro" id="IPR027410">
    <property type="entry name" value="TCP-1-like_intermed_sf"/>
</dbReference>
<proteinExistence type="inferred from homology"/>
<evidence type="ECO:0000256" key="3">
    <source>
        <dbReference type="ARBA" id="ARBA00011531"/>
    </source>
</evidence>